<dbReference type="EMBL" id="BGPR01002702">
    <property type="protein sequence ID" value="GBM77659.1"/>
    <property type="molecule type" value="Genomic_DNA"/>
</dbReference>
<name>A0A4Y2IK80_ARAVE</name>
<keyword evidence="3" id="KW-1185">Reference proteome</keyword>
<reference evidence="2 3" key="1">
    <citation type="journal article" date="2019" name="Sci. Rep.">
        <title>Orb-weaving spider Araneus ventricosus genome elucidates the spidroin gene catalogue.</title>
        <authorList>
            <person name="Kono N."/>
            <person name="Nakamura H."/>
            <person name="Ohtoshi R."/>
            <person name="Moran D.A.P."/>
            <person name="Shinohara A."/>
            <person name="Yoshida Y."/>
            <person name="Fujiwara M."/>
            <person name="Mori M."/>
            <person name="Tomita M."/>
            <person name="Arakawa K."/>
        </authorList>
    </citation>
    <scope>NUCLEOTIDE SEQUENCE [LARGE SCALE GENOMIC DNA]</scope>
</reference>
<gene>
    <name evidence="2" type="ORF">AVEN_226046_1</name>
</gene>
<evidence type="ECO:0000259" key="1">
    <source>
        <dbReference type="Pfam" id="PF22936"/>
    </source>
</evidence>
<dbReference type="AlphaFoldDB" id="A0A4Y2IK80"/>
<dbReference type="Pfam" id="PF22936">
    <property type="entry name" value="Pol_BBD"/>
    <property type="match status" value="1"/>
</dbReference>
<dbReference type="InterPro" id="IPR054722">
    <property type="entry name" value="PolX-like_BBD"/>
</dbReference>
<accession>A0A4Y2IK80</accession>
<evidence type="ECO:0000313" key="3">
    <source>
        <dbReference type="Proteomes" id="UP000499080"/>
    </source>
</evidence>
<organism evidence="2 3">
    <name type="scientific">Araneus ventricosus</name>
    <name type="common">Orbweaver spider</name>
    <name type="synonym">Epeira ventricosa</name>
    <dbReference type="NCBI Taxonomy" id="182803"/>
    <lineage>
        <taxon>Eukaryota</taxon>
        <taxon>Metazoa</taxon>
        <taxon>Ecdysozoa</taxon>
        <taxon>Arthropoda</taxon>
        <taxon>Chelicerata</taxon>
        <taxon>Arachnida</taxon>
        <taxon>Araneae</taxon>
        <taxon>Araneomorphae</taxon>
        <taxon>Entelegynae</taxon>
        <taxon>Araneoidea</taxon>
        <taxon>Araneidae</taxon>
        <taxon>Araneus</taxon>
    </lineage>
</organism>
<protein>
    <recommendedName>
        <fullName evidence="1">Retrovirus-related Pol polyprotein from transposon TNT 1-94-like beta-barrel domain-containing protein</fullName>
    </recommendedName>
</protein>
<dbReference type="OrthoDB" id="7548346at2759"/>
<feature type="domain" description="Retrovirus-related Pol polyprotein from transposon TNT 1-94-like beta-barrel" evidence="1">
    <location>
        <begin position="19"/>
        <end position="88"/>
    </location>
</feature>
<comment type="caution">
    <text evidence="2">The sequence shown here is derived from an EMBL/GenBank/DDBJ whole genome shotgun (WGS) entry which is preliminary data.</text>
</comment>
<proteinExistence type="predicted"/>
<dbReference type="Proteomes" id="UP000499080">
    <property type="component" value="Unassembled WGS sequence"/>
</dbReference>
<evidence type="ECO:0000313" key="2">
    <source>
        <dbReference type="EMBL" id="GBM77659.1"/>
    </source>
</evidence>
<sequence>MISSGTFCRYFTIKNVKAGNRNLLKNYRSVKNTTMSVAVVGVRFDIKETGTVRMIFKNDGELETVDVLNVLYSPKLRRNLISGSLIDKTESTFMRRKGQINAYAKDGYKLFTAEKVESLFCVNPKIDVNHKSKNVRENYTIWNCQ</sequence>